<dbReference type="InterPro" id="IPR010998">
    <property type="entry name" value="Integrase_recombinase_N"/>
</dbReference>
<gene>
    <name evidence="6" type="ORF">GCM10023156_46290</name>
</gene>
<protein>
    <recommendedName>
        <fullName evidence="5">Core-binding (CB) domain-containing protein</fullName>
    </recommendedName>
</protein>
<organism evidence="6 7">
    <name type="scientific">Novipirellula rosea</name>
    <dbReference type="NCBI Taxonomy" id="1031540"/>
    <lineage>
        <taxon>Bacteria</taxon>
        <taxon>Pseudomonadati</taxon>
        <taxon>Planctomycetota</taxon>
        <taxon>Planctomycetia</taxon>
        <taxon>Pirellulales</taxon>
        <taxon>Pirellulaceae</taxon>
        <taxon>Novipirellula</taxon>
    </lineage>
</organism>
<evidence type="ECO:0000313" key="6">
    <source>
        <dbReference type="EMBL" id="GAA4462405.1"/>
    </source>
</evidence>
<dbReference type="SUPFAM" id="SSF56349">
    <property type="entry name" value="DNA breaking-rejoining enzymes"/>
    <property type="match status" value="1"/>
</dbReference>
<proteinExistence type="predicted"/>
<dbReference type="Gene3D" id="1.10.443.10">
    <property type="entry name" value="Intergrase catalytic core"/>
    <property type="match status" value="1"/>
</dbReference>
<sequence length="382" mass="43330">MARNRKSRRQQHGSAWHWKQTDCWYYTPSGTKKRQALFDEAGERVRGKDNREVAQLALARIKLAEELSPVGPIKSREWTVAQVCEIYLSDLTKTACPEWVVQCKYWLNDFCGYCGALTVHELKKKHLRTWLERHKTWNNNTQRNVIGCVKAAFNFCCKFDDLDANPVSSYEKPAATARVTCFSPEEETQIYAATNAAHALFLKGCILTGARPYSELAVVTADHVVETPHGLFYLLKARTPDGSFGHKAAKKTGKDRRIMLCDEMEQITRRLILTAPKGSGVPLFRTMRGKPWSQSNGVQQFSSLKKKLELAEDRVTYTCRHTFAKRTLAGYYTGKPAGIEVLAGLMGNTPKLCWDHYAQWADDYNDPLWAALGKTKKKRKAG</sequence>
<dbReference type="EMBL" id="BAABGA010000060">
    <property type="protein sequence ID" value="GAA4462405.1"/>
    <property type="molecule type" value="Genomic_DNA"/>
</dbReference>
<dbReference type="RefSeq" id="WP_345325907.1">
    <property type="nucleotide sequence ID" value="NZ_BAABGA010000060.1"/>
</dbReference>
<evidence type="ECO:0000256" key="3">
    <source>
        <dbReference type="ARBA" id="ARBA00023172"/>
    </source>
</evidence>
<feature type="domain" description="Core-binding (CB)" evidence="5">
    <location>
        <begin position="78"/>
        <end position="157"/>
    </location>
</feature>
<keyword evidence="3" id="KW-0233">DNA recombination</keyword>
<keyword evidence="1" id="KW-0229">DNA integration</keyword>
<dbReference type="Proteomes" id="UP001500840">
    <property type="component" value="Unassembled WGS sequence"/>
</dbReference>
<comment type="caution">
    <text evidence="6">The sequence shown here is derived from an EMBL/GenBank/DDBJ whole genome shotgun (WGS) entry which is preliminary data.</text>
</comment>
<evidence type="ECO:0000313" key="7">
    <source>
        <dbReference type="Proteomes" id="UP001500840"/>
    </source>
</evidence>
<evidence type="ECO:0000259" key="5">
    <source>
        <dbReference type="PROSITE" id="PS51900"/>
    </source>
</evidence>
<accession>A0ABP8N9Y5</accession>
<dbReference type="InterPro" id="IPR011010">
    <property type="entry name" value="DNA_brk_join_enz"/>
</dbReference>
<keyword evidence="2 4" id="KW-0238">DNA-binding</keyword>
<evidence type="ECO:0000256" key="1">
    <source>
        <dbReference type="ARBA" id="ARBA00022908"/>
    </source>
</evidence>
<name>A0ABP8N9Y5_9BACT</name>
<evidence type="ECO:0000256" key="2">
    <source>
        <dbReference type="ARBA" id="ARBA00023125"/>
    </source>
</evidence>
<dbReference type="InterPro" id="IPR044068">
    <property type="entry name" value="CB"/>
</dbReference>
<dbReference type="PROSITE" id="PS51900">
    <property type="entry name" value="CB"/>
    <property type="match status" value="1"/>
</dbReference>
<evidence type="ECO:0000256" key="4">
    <source>
        <dbReference type="PROSITE-ProRule" id="PRU01248"/>
    </source>
</evidence>
<dbReference type="Gene3D" id="1.10.150.130">
    <property type="match status" value="1"/>
</dbReference>
<dbReference type="InterPro" id="IPR013762">
    <property type="entry name" value="Integrase-like_cat_sf"/>
</dbReference>
<reference evidence="7" key="1">
    <citation type="journal article" date="2019" name="Int. J. Syst. Evol. Microbiol.">
        <title>The Global Catalogue of Microorganisms (GCM) 10K type strain sequencing project: providing services to taxonomists for standard genome sequencing and annotation.</title>
        <authorList>
            <consortium name="The Broad Institute Genomics Platform"/>
            <consortium name="The Broad Institute Genome Sequencing Center for Infectious Disease"/>
            <person name="Wu L."/>
            <person name="Ma J."/>
        </authorList>
    </citation>
    <scope>NUCLEOTIDE SEQUENCE [LARGE SCALE GENOMIC DNA]</scope>
    <source>
        <strain evidence="7">JCM 17759</strain>
    </source>
</reference>
<keyword evidence="7" id="KW-1185">Reference proteome</keyword>